<feature type="region of interest" description="Disordered" evidence="1">
    <location>
        <begin position="658"/>
        <end position="689"/>
    </location>
</feature>
<protein>
    <submittedName>
        <fullName evidence="2">Uncharacterized protein</fullName>
    </submittedName>
</protein>
<dbReference type="EMBL" id="JAFIMR010000001">
    <property type="protein sequence ID" value="KAI1881338.1"/>
    <property type="molecule type" value="Genomic_DNA"/>
</dbReference>
<evidence type="ECO:0000313" key="3">
    <source>
        <dbReference type="Proteomes" id="UP000829685"/>
    </source>
</evidence>
<comment type="caution">
    <text evidence="2">The sequence shown here is derived from an EMBL/GenBank/DDBJ whole genome shotgun (WGS) entry which is preliminary data.</text>
</comment>
<feature type="compositionally biased region" description="Polar residues" evidence="1">
    <location>
        <begin position="415"/>
        <end position="445"/>
    </location>
</feature>
<feature type="compositionally biased region" description="Basic and acidic residues" evidence="1">
    <location>
        <begin position="675"/>
        <end position="689"/>
    </location>
</feature>
<feature type="compositionally biased region" description="Polar residues" evidence="1">
    <location>
        <begin position="543"/>
        <end position="553"/>
    </location>
</feature>
<dbReference type="Proteomes" id="UP000829685">
    <property type="component" value="Unassembled WGS sequence"/>
</dbReference>
<feature type="compositionally biased region" description="Basic residues" evidence="1">
    <location>
        <begin position="399"/>
        <end position="408"/>
    </location>
</feature>
<sequence length="833" mass="91998">MGFLSFWSRKPPPVSEDTDVLKAQPYNATVASLPPILGTLPVAGNGPSILEAIQRTKIKSQLRKAPSYSTEAYVPTPSIRKLRQDESGRPQTAPTEDQAGWLGRRRSASLKEHPVPQLPTISQGNRPPYRLPGKLPDRSDKPRPPIVKLPEKIFDASILNKPLPAIAHEKTSSINSSNSAATKLSRGFVDLLDAQAGFQSTDLYQRVQATGARSYGEDVADRNVGASGVKLNSTETSTHHSMNSASAARSQNGGDEDLLSKSRKRHSLGAGLRTTSLDSETYAVRSKAPGTDPPLPPKSPLRRRIIDDEAVSASTKADRRKSLPSYLHSSQRKHVQDSDSDFPDSLKAKGKDAARAADGRLSSIKSVPSPRNSSLDKRRYASRTGEKTHGSKDRDRSTKGRSSKTTKSSRRETLSYASKSAQNHVASKRLSLQSMQMTSTGNDTDGGSIHRARPQSPRSDTQSSSRRDLRMQAFETPRPKSFHKRSGNRDELLIDQFAHTRSPRTAPGKAVKKPDLDETIPERTSSLRHGSMDSTSATSLSSNPFRPQSRHTANTSIDLSPFAKEANFSHDSLGAVSSRTGPDHRLPSPLAVSASSPLRSEVKPKRSTNFNIDDYISSDDDADKPRRPRGEGEEELVFNDSGYGFGFELPGLSSQFDATPLFAPSSPPRSISRSKGRDNERDISSYKLDESTLTELENAYSGSRADYRRRAPRTHVSANRYDDSTDTESSTGEEEQDSEDELSFDIPMTRRSTPLRQYRAARYASREDIIMEERDIEKMDVHTAMRLRKEEKRRKRLSGASGTTIRPWSEKGKEKESVHPHRIDMKGFDADVE</sequence>
<feature type="region of interest" description="Disordered" evidence="1">
    <location>
        <begin position="60"/>
        <end position="145"/>
    </location>
</feature>
<accession>A0A9Q0AS01</accession>
<feature type="region of interest" description="Disordered" evidence="1">
    <location>
        <begin position="704"/>
        <end position="749"/>
    </location>
</feature>
<reference evidence="2" key="1">
    <citation type="submission" date="2021-03" db="EMBL/GenBank/DDBJ databases">
        <title>Revisited historic fungal species revealed as producer of novel bioactive compounds through whole genome sequencing and comparative genomics.</title>
        <authorList>
            <person name="Vignolle G.A."/>
            <person name="Hochenegger N."/>
            <person name="Mach R.L."/>
            <person name="Mach-Aigner A.R."/>
            <person name="Javad Rahimi M."/>
            <person name="Salim K.A."/>
            <person name="Chan C.M."/>
            <person name="Lim L.B.L."/>
            <person name="Cai F."/>
            <person name="Druzhinina I.S."/>
            <person name="U'Ren J.M."/>
            <person name="Derntl C."/>
        </authorList>
    </citation>
    <scope>NUCLEOTIDE SEQUENCE</scope>
    <source>
        <strain evidence="2">TUCIM 5799</strain>
    </source>
</reference>
<feature type="compositionally biased region" description="Basic and acidic residues" evidence="1">
    <location>
        <begin position="374"/>
        <end position="398"/>
    </location>
</feature>
<feature type="compositionally biased region" description="Polar residues" evidence="1">
    <location>
        <begin position="363"/>
        <end position="373"/>
    </location>
</feature>
<evidence type="ECO:0000313" key="2">
    <source>
        <dbReference type="EMBL" id="KAI1881338.1"/>
    </source>
</evidence>
<feature type="region of interest" description="Disordered" evidence="1">
    <location>
        <begin position="787"/>
        <end position="833"/>
    </location>
</feature>
<feature type="region of interest" description="Disordered" evidence="1">
    <location>
        <begin position="232"/>
        <end position="553"/>
    </location>
</feature>
<feature type="compositionally biased region" description="Polar residues" evidence="1">
    <location>
        <begin position="232"/>
        <end position="253"/>
    </location>
</feature>
<dbReference type="AlphaFoldDB" id="A0A9Q0AS01"/>
<gene>
    <name evidence="2" type="ORF">JX265_000164</name>
</gene>
<feature type="compositionally biased region" description="Low complexity" evidence="1">
    <location>
        <begin position="532"/>
        <end position="542"/>
    </location>
</feature>
<name>A0A9Q0AS01_9PEZI</name>
<feature type="compositionally biased region" description="Low complexity" evidence="1">
    <location>
        <begin position="587"/>
        <end position="599"/>
    </location>
</feature>
<evidence type="ECO:0000256" key="1">
    <source>
        <dbReference type="SAM" id="MobiDB-lite"/>
    </source>
</evidence>
<proteinExistence type="predicted"/>
<feature type="region of interest" description="Disordered" evidence="1">
    <location>
        <begin position="573"/>
        <end position="638"/>
    </location>
</feature>
<organism evidence="2 3">
    <name type="scientific">Neoarthrinium moseri</name>
    <dbReference type="NCBI Taxonomy" id="1658444"/>
    <lineage>
        <taxon>Eukaryota</taxon>
        <taxon>Fungi</taxon>
        <taxon>Dikarya</taxon>
        <taxon>Ascomycota</taxon>
        <taxon>Pezizomycotina</taxon>
        <taxon>Sordariomycetes</taxon>
        <taxon>Xylariomycetidae</taxon>
        <taxon>Amphisphaeriales</taxon>
        <taxon>Apiosporaceae</taxon>
        <taxon>Neoarthrinium</taxon>
    </lineage>
</organism>
<keyword evidence="3" id="KW-1185">Reference proteome</keyword>
<feature type="compositionally biased region" description="Basic and acidic residues" evidence="1">
    <location>
        <begin position="135"/>
        <end position="145"/>
    </location>
</feature>
<feature type="compositionally biased region" description="Basic and acidic residues" evidence="1">
    <location>
        <begin position="344"/>
        <end position="358"/>
    </location>
</feature>
<feature type="compositionally biased region" description="Basic and acidic residues" evidence="1">
    <location>
        <begin position="808"/>
        <end position="833"/>
    </location>
</feature>
<feature type="compositionally biased region" description="Acidic residues" evidence="1">
    <location>
        <begin position="731"/>
        <end position="743"/>
    </location>
</feature>